<evidence type="ECO:0000256" key="2">
    <source>
        <dbReference type="ARBA" id="ARBA00022630"/>
    </source>
</evidence>
<dbReference type="InterPro" id="IPR055178">
    <property type="entry name" value="RsdA/BaiN/AoA(So)-like_dom"/>
</dbReference>
<dbReference type="Gene3D" id="2.40.30.10">
    <property type="entry name" value="Translation factors"/>
    <property type="match status" value="1"/>
</dbReference>
<keyword evidence="3" id="KW-0274">FAD</keyword>
<dbReference type="InterPro" id="IPR023166">
    <property type="entry name" value="BaiN-like_dom_sf"/>
</dbReference>
<protein>
    <recommendedName>
        <fullName evidence="8">Flavoprotein</fullName>
    </recommendedName>
</protein>
<keyword evidence="7" id="KW-1185">Reference proteome</keyword>
<feature type="domain" description="RsdA/BaiN/AoA(So)-like Rossmann fold-like" evidence="4">
    <location>
        <begin position="6"/>
        <end position="404"/>
    </location>
</feature>
<organism evidence="6 7">
    <name type="scientific">Spirosoma oryzae</name>
    <dbReference type="NCBI Taxonomy" id="1469603"/>
    <lineage>
        <taxon>Bacteria</taxon>
        <taxon>Pseudomonadati</taxon>
        <taxon>Bacteroidota</taxon>
        <taxon>Cytophagia</taxon>
        <taxon>Cytophagales</taxon>
        <taxon>Cytophagaceae</taxon>
        <taxon>Spirosoma</taxon>
    </lineage>
</organism>
<dbReference type="RefSeq" id="WP_106139360.1">
    <property type="nucleotide sequence ID" value="NZ_PVTE01000017.1"/>
</dbReference>
<dbReference type="Gene3D" id="3.50.50.60">
    <property type="entry name" value="FAD/NAD(P)-binding domain"/>
    <property type="match status" value="1"/>
</dbReference>
<dbReference type="InterPro" id="IPR057661">
    <property type="entry name" value="RsdA/BaiN/AoA(So)_Rossmann"/>
</dbReference>
<dbReference type="Gene3D" id="1.10.8.260">
    <property type="entry name" value="HI0933 insert domain-like"/>
    <property type="match status" value="1"/>
</dbReference>
<dbReference type="Pfam" id="PF03486">
    <property type="entry name" value="HI0933_like"/>
    <property type="match status" value="1"/>
</dbReference>
<evidence type="ECO:0000256" key="1">
    <source>
        <dbReference type="ARBA" id="ARBA00001974"/>
    </source>
</evidence>
<proteinExistence type="predicted"/>
<sequence>MAALRLYVIGGGAAGFFGAITAAQTHPTATVTILEKNRTVLNKVRISGGGRCNVTHACFDNRQLVRHYPRGEKPLKSLLTQFSASDTVDWFNRQGVALKTEADGRMFPTTNTSETIIDCFLDAADQLGIDIRTSCGVESITPNADGSWQIKLLTGESLTADRVLIATGGYPQRGSYDWIPEQADELITPVPSLFTLNAPASYLLPLAGVSVPMAAVSVVGTKQEQRGPLLLTHWGFSGPAVLRLSAWAARDLAQVDYQFTLRVNWVPDQNEAQLRATVQTFRQQNGRKQIFTQNPFGLPSRLWQALATEAGIVDEQRWADLPAKPVNRLIESLTNSRFAITGKSTFKDEFVTCGGIDPATLNLQTLESRNQPGLFFAGEVLNIDGITGGFNFQNAWTTGYIAGKNLGV</sequence>
<dbReference type="PRINTS" id="PR00411">
    <property type="entry name" value="PNDRDTASEI"/>
</dbReference>
<gene>
    <name evidence="6" type="ORF">CLV58_11729</name>
</gene>
<dbReference type="Proteomes" id="UP000238375">
    <property type="component" value="Unassembled WGS sequence"/>
</dbReference>
<dbReference type="PANTHER" id="PTHR42887">
    <property type="entry name" value="OS12G0638800 PROTEIN"/>
    <property type="match status" value="1"/>
</dbReference>
<comment type="cofactor">
    <cofactor evidence="1">
        <name>FAD</name>
        <dbReference type="ChEBI" id="CHEBI:57692"/>
    </cofactor>
</comment>
<dbReference type="SUPFAM" id="SSF51905">
    <property type="entry name" value="FAD/NAD(P)-binding domain"/>
    <property type="match status" value="1"/>
</dbReference>
<evidence type="ECO:0000259" key="5">
    <source>
        <dbReference type="Pfam" id="PF22780"/>
    </source>
</evidence>
<dbReference type="NCBIfam" id="TIGR00275">
    <property type="entry name" value="aminoacetone oxidase family FAD-binding enzyme"/>
    <property type="match status" value="1"/>
</dbReference>
<dbReference type="EMBL" id="PVTE01000017">
    <property type="protein sequence ID" value="PRY34425.1"/>
    <property type="molecule type" value="Genomic_DNA"/>
</dbReference>
<dbReference type="OrthoDB" id="9773233at2"/>
<dbReference type="PRINTS" id="PR00368">
    <property type="entry name" value="FADPNR"/>
</dbReference>
<reference evidence="6 7" key="1">
    <citation type="submission" date="2018-03" db="EMBL/GenBank/DDBJ databases">
        <title>Genomic Encyclopedia of Archaeal and Bacterial Type Strains, Phase II (KMG-II): from individual species to whole genera.</title>
        <authorList>
            <person name="Goeker M."/>
        </authorList>
    </citation>
    <scope>NUCLEOTIDE SEQUENCE [LARGE SCALE GENOMIC DNA]</scope>
    <source>
        <strain evidence="6 7">DSM 28354</strain>
    </source>
</reference>
<evidence type="ECO:0008006" key="8">
    <source>
        <dbReference type="Google" id="ProtNLM"/>
    </source>
</evidence>
<dbReference type="InterPro" id="IPR036188">
    <property type="entry name" value="FAD/NAD-bd_sf"/>
</dbReference>
<keyword evidence="2" id="KW-0285">Flavoprotein</keyword>
<dbReference type="PANTHER" id="PTHR42887:SF2">
    <property type="entry name" value="OS12G0638800 PROTEIN"/>
    <property type="match status" value="1"/>
</dbReference>
<dbReference type="SUPFAM" id="SSF160996">
    <property type="entry name" value="HI0933 insert domain-like"/>
    <property type="match status" value="1"/>
</dbReference>
<evidence type="ECO:0000256" key="3">
    <source>
        <dbReference type="ARBA" id="ARBA00022827"/>
    </source>
</evidence>
<evidence type="ECO:0000313" key="7">
    <source>
        <dbReference type="Proteomes" id="UP000238375"/>
    </source>
</evidence>
<evidence type="ECO:0000259" key="4">
    <source>
        <dbReference type="Pfam" id="PF03486"/>
    </source>
</evidence>
<feature type="domain" description="RsdA/BaiN/AoA(So)-like insert" evidence="5">
    <location>
        <begin position="191"/>
        <end position="351"/>
    </location>
</feature>
<dbReference type="AlphaFoldDB" id="A0A2T0SM02"/>
<accession>A0A2T0SM02</accession>
<evidence type="ECO:0000313" key="6">
    <source>
        <dbReference type="EMBL" id="PRY34425.1"/>
    </source>
</evidence>
<dbReference type="Pfam" id="PF22780">
    <property type="entry name" value="HI0933_like_1st"/>
    <property type="match status" value="1"/>
</dbReference>
<comment type="caution">
    <text evidence="6">The sequence shown here is derived from an EMBL/GenBank/DDBJ whole genome shotgun (WGS) entry which is preliminary data.</text>
</comment>
<name>A0A2T0SM02_9BACT</name>
<dbReference type="InterPro" id="IPR004792">
    <property type="entry name" value="BaiN-like"/>
</dbReference>